<dbReference type="EMBL" id="CP026923">
    <property type="protein sequence ID" value="AVG23947.1"/>
    <property type="molecule type" value="Genomic_DNA"/>
</dbReference>
<dbReference type="Gene3D" id="3.40.50.720">
    <property type="entry name" value="NAD(P)-binding Rossmann-like Domain"/>
    <property type="match status" value="1"/>
</dbReference>
<dbReference type="OrthoDB" id="9809796at2"/>
<keyword evidence="1" id="KW-0436">Ligase</keyword>
<accession>A0A2L2BQP1</accession>
<dbReference type="Proteomes" id="UP000243077">
    <property type="component" value="Chromosome"/>
</dbReference>
<dbReference type="SUPFAM" id="SSF51984">
    <property type="entry name" value="MurCD N-terminal domain"/>
    <property type="match status" value="1"/>
</dbReference>
<protein>
    <submittedName>
        <fullName evidence="1">UDP-N-acetylmuramoylalanine-D-glutamate ligase-like protein</fullName>
    </submittedName>
</protein>
<reference evidence="1 2" key="1">
    <citation type="submission" date="2018-02" db="EMBL/GenBank/DDBJ databases">
        <title>Complete genome of the streamlined marine actinobacterium Pontimonas salivibrio CL-TW6 adapted to coastal planktonic lifestype.</title>
        <authorList>
            <person name="Cho B.C."/>
            <person name="Hardies S.C."/>
            <person name="Jang G.I."/>
            <person name="Hwang C.Y."/>
        </authorList>
    </citation>
    <scope>NUCLEOTIDE SEQUENCE [LARGE SCALE GENOMIC DNA]</scope>
    <source>
        <strain evidence="1 2">CL-TW6</strain>
    </source>
</reference>
<dbReference type="GO" id="GO:0016874">
    <property type="term" value="F:ligase activity"/>
    <property type="evidence" value="ECO:0007669"/>
    <property type="project" value="UniProtKB-KW"/>
</dbReference>
<dbReference type="RefSeq" id="WP_104913489.1">
    <property type="nucleotide sequence ID" value="NZ_CP026923.1"/>
</dbReference>
<gene>
    <name evidence="1" type="ORF">C3B54_11979</name>
</gene>
<organism evidence="1 2">
    <name type="scientific">Pontimonas salivibrio</name>
    <dbReference type="NCBI Taxonomy" id="1159327"/>
    <lineage>
        <taxon>Bacteria</taxon>
        <taxon>Bacillati</taxon>
        <taxon>Actinomycetota</taxon>
        <taxon>Actinomycetes</taxon>
        <taxon>Micrococcales</taxon>
        <taxon>Microbacteriaceae</taxon>
        <taxon>Pontimonas</taxon>
    </lineage>
</organism>
<dbReference type="AlphaFoldDB" id="A0A2L2BQP1"/>
<dbReference type="KEGG" id="psai:C3B54_11979"/>
<proteinExistence type="predicted"/>
<sequence>MFAVLDSGFAPETLTSWSAPWAGLKVLVVGLGEGGFALADTVAELGAHTHVVQLGDDADRLTILGVLGVSVHTVGSDAEIADLAKELAPDLVLLSPDWVPDREIESALWESDLIVWSDVEFSWRVADKTGTRPDIVLCAGEQKGSWVADVAQRFLLHASQRAARGGHGAPSVLDALRHPDGVDVVLWSLSDRQLWRMGADESSLRRPRVSVYFAPGEDTDVSTIEAVYTHTVESCIYKPGTQSETALHAASVVEGARAIGIVGDTPGMSDLGRVGEVICDRAFLPDRKDRALELCTVDELVGAGFSTPESVEVAIAALGIARALDVPPELLGGALKDGGEWPEHK</sequence>
<name>A0A2L2BQP1_9MICO</name>
<evidence type="ECO:0000313" key="2">
    <source>
        <dbReference type="Proteomes" id="UP000243077"/>
    </source>
</evidence>
<evidence type="ECO:0000313" key="1">
    <source>
        <dbReference type="EMBL" id="AVG23947.1"/>
    </source>
</evidence>
<keyword evidence="2" id="KW-1185">Reference proteome</keyword>